<gene>
    <name evidence="1" type="ORF">SAMN04488522_101777</name>
</gene>
<dbReference type="OrthoDB" id="762500at2"/>
<protein>
    <recommendedName>
        <fullName evidence="3">DUF4377 domain-containing protein</fullName>
    </recommendedName>
</protein>
<accession>A0A1M4V4Y6</accession>
<sequence length="207" mass="24220">MKYLYLLCFVILLSSCKKEQAYGPFNLRNGQEVELSVDHRYGAINDQLLILPQNKYAEASLHGFDNRKPGYMYRVKARFHKEKVPLQDAADRWFDFIRVISEEKYQGNESFDIQLIHHYIPGGQSVMLSKENEKYVYIKDKLQLTYSSPEVKTKLEEIWQNVVEMRENWANGKPSAGPKWKFITATVTHDPANFGKAYLVQKIEFTK</sequence>
<reference evidence="2" key="1">
    <citation type="submission" date="2016-11" db="EMBL/GenBank/DDBJ databases">
        <authorList>
            <person name="Varghese N."/>
            <person name="Submissions S."/>
        </authorList>
    </citation>
    <scope>NUCLEOTIDE SEQUENCE [LARGE SCALE GENOMIC DNA]</scope>
    <source>
        <strain evidence="2">DSM 16990</strain>
    </source>
</reference>
<dbReference type="AlphaFoldDB" id="A0A1M4V4Y6"/>
<dbReference type="EMBL" id="FQUQ01000001">
    <property type="protein sequence ID" value="SHE63943.1"/>
    <property type="molecule type" value="Genomic_DNA"/>
</dbReference>
<dbReference type="Proteomes" id="UP000184287">
    <property type="component" value="Unassembled WGS sequence"/>
</dbReference>
<organism evidence="1 2">
    <name type="scientific">Pedobacter caeni</name>
    <dbReference type="NCBI Taxonomy" id="288992"/>
    <lineage>
        <taxon>Bacteria</taxon>
        <taxon>Pseudomonadati</taxon>
        <taxon>Bacteroidota</taxon>
        <taxon>Sphingobacteriia</taxon>
        <taxon>Sphingobacteriales</taxon>
        <taxon>Sphingobacteriaceae</taxon>
        <taxon>Pedobacter</taxon>
    </lineage>
</organism>
<keyword evidence="2" id="KW-1185">Reference proteome</keyword>
<evidence type="ECO:0000313" key="2">
    <source>
        <dbReference type="Proteomes" id="UP000184287"/>
    </source>
</evidence>
<name>A0A1M4V4Y6_9SPHI</name>
<dbReference type="RefSeq" id="WP_073227621.1">
    <property type="nucleotide sequence ID" value="NZ_FQUQ01000001.1"/>
</dbReference>
<dbReference type="STRING" id="288992.SAMN04488522_101777"/>
<proteinExistence type="predicted"/>
<evidence type="ECO:0000313" key="1">
    <source>
        <dbReference type="EMBL" id="SHE63943.1"/>
    </source>
</evidence>
<dbReference type="PROSITE" id="PS51257">
    <property type="entry name" value="PROKAR_LIPOPROTEIN"/>
    <property type="match status" value="1"/>
</dbReference>
<evidence type="ECO:0008006" key="3">
    <source>
        <dbReference type="Google" id="ProtNLM"/>
    </source>
</evidence>